<name>A0A0D6N6D7_9PROT</name>
<sequence length="105" mass="12012">MHMLVNGLSIYYDKSISSYDYYHVETEQHSIIKADGMLTESCLDTVNRSSFLQESKISALSGVVQNWGDKPSANIPQNVDLAFIELLYRTLEWRAIWHKNCNPGN</sequence>
<dbReference type="STRING" id="1231339.Abci_035_005"/>
<proteinExistence type="predicted"/>
<dbReference type="AlphaFoldDB" id="A0A0D6N6D7"/>
<evidence type="ECO:0000259" key="1">
    <source>
        <dbReference type="Pfam" id="PF13403"/>
    </source>
</evidence>
<reference evidence="3 5" key="2">
    <citation type="submission" date="2019-07" db="EMBL/GenBank/DDBJ databases">
        <title>Whole genome shotgun sequence of Acetobacter cibinongensis NBRC 16605.</title>
        <authorList>
            <person name="Hosoyama A."/>
            <person name="Uohara A."/>
            <person name="Ohji S."/>
            <person name="Ichikawa N."/>
        </authorList>
    </citation>
    <scope>NUCLEOTIDE SEQUENCE [LARGE SCALE GENOMIC DNA]</scope>
    <source>
        <strain evidence="3 5">NBRC 16605</strain>
    </source>
</reference>
<comment type="caution">
    <text evidence="2">The sequence shown here is derived from an EMBL/GenBank/DDBJ whole genome shotgun (WGS) entry which is preliminary data.</text>
</comment>
<dbReference type="EMBL" id="BJVU01000012">
    <property type="protein sequence ID" value="GEL59712.1"/>
    <property type="molecule type" value="Genomic_DNA"/>
</dbReference>
<feature type="domain" description="Hedgehog/Intein (Hint)" evidence="1">
    <location>
        <begin position="3"/>
        <end position="44"/>
    </location>
</feature>
<organism evidence="2 4">
    <name type="scientific">Acetobacter cibinongensis</name>
    <dbReference type="NCBI Taxonomy" id="146475"/>
    <lineage>
        <taxon>Bacteria</taxon>
        <taxon>Pseudomonadati</taxon>
        <taxon>Pseudomonadota</taxon>
        <taxon>Alphaproteobacteria</taxon>
        <taxon>Acetobacterales</taxon>
        <taxon>Acetobacteraceae</taxon>
        <taxon>Acetobacter</taxon>
    </lineage>
</organism>
<keyword evidence="5" id="KW-1185">Reference proteome</keyword>
<dbReference type="InterPro" id="IPR028992">
    <property type="entry name" value="Hedgehog/Intein_dom"/>
</dbReference>
<dbReference type="Pfam" id="PF13403">
    <property type="entry name" value="Hint_2"/>
    <property type="match status" value="1"/>
</dbReference>
<evidence type="ECO:0000313" key="5">
    <source>
        <dbReference type="Proteomes" id="UP000321891"/>
    </source>
</evidence>
<accession>A0A6N3SRK1</accession>
<dbReference type="EMBL" id="BAMV01000035">
    <property type="protein sequence ID" value="GAN61529.1"/>
    <property type="molecule type" value="Genomic_DNA"/>
</dbReference>
<evidence type="ECO:0000313" key="4">
    <source>
        <dbReference type="Proteomes" id="UP000032671"/>
    </source>
</evidence>
<dbReference type="Proteomes" id="UP000032671">
    <property type="component" value="Unassembled WGS sequence"/>
</dbReference>
<reference evidence="2 4" key="1">
    <citation type="submission" date="2012-11" db="EMBL/GenBank/DDBJ databases">
        <title>Whole genome sequence of Acetobacter cibinongensis 4H-1.</title>
        <authorList>
            <person name="Azuma Y."/>
            <person name="Higashiura N."/>
            <person name="Hirakawa H."/>
            <person name="Matsushita K."/>
        </authorList>
    </citation>
    <scope>NUCLEOTIDE SEQUENCE [LARGE SCALE GENOMIC DNA]</scope>
    <source>
        <strain evidence="2 4">4H-1</strain>
    </source>
</reference>
<accession>A0A0D6N6D7</accession>
<protein>
    <submittedName>
        <fullName evidence="2">Adhesin</fullName>
    </submittedName>
</protein>
<evidence type="ECO:0000313" key="3">
    <source>
        <dbReference type="EMBL" id="GEL59712.1"/>
    </source>
</evidence>
<gene>
    <name evidence="2" type="ORF">Abci_035_005</name>
    <name evidence="3" type="ORF">ACI01nite_23140</name>
</gene>
<dbReference type="Proteomes" id="UP000321891">
    <property type="component" value="Unassembled WGS sequence"/>
</dbReference>
<evidence type="ECO:0000313" key="2">
    <source>
        <dbReference type="EMBL" id="GAN61529.1"/>
    </source>
</evidence>